<dbReference type="GO" id="GO:0000978">
    <property type="term" value="F:RNA polymerase II cis-regulatory region sequence-specific DNA binding"/>
    <property type="evidence" value="ECO:0007669"/>
    <property type="project" value="TreeGrafter"/>
</dbReference>
<dbReference type="GO" id="GO:0005634">
    <property type="term" value="C:nucleus"/>
    <property type="evidence" value="ECO:0007669"/>
    <property type="project" value="UniProtKB-SubCell"/>
</dbReference>
<feature type="domain" description="Homeobox" evidence="8">
    <location>
        <begin position="36"/>
        <end position="96"/>
    </location>
</feature>
<evidence type="ECO:0000256" key="2">
    <source>
        <dbReference type="ARBA" id="ARBA00023125"/>
    </source>
</evidence>
<dbReference type="InterPro" id="IPR020479">
    <property type="entry name" value="HD_metazoa"/>
</dbReference>
<dbReference type="PRINTS" id="PR00024">
    <property type="entry name" value="HOMEOBOX"/>
</dbReference>
<proteinExistence type="evidence at transcript level"/>
<feature type="non-terminal residue" evidence="9">
    <location>
        <position position="1"/>
    </location>
</feature>
<feature type="compositionally biased region" description="Polar residues" evidence="7">
    <location>
        <begin position="104"/>
        <end position="118"/>
    </location>
</feature>
<dbReference type="GO" id="GO:0048513">
    <property type="term" value="P:animal organ development"/>
    <property type="evidence" value="ECO:0007669"/>
    <property type="project" value="UniProtKB-ARBA"/>
</dbReference>
<evidence type="ECO:0000313" key="9">
    <source>
        <dbReference type="EMBL" id="AKE07571.1"/>
    </source>
</evidence>
<feature type="compositionally biased region" description="Polar residues" evidence="7">
    <location>
        <begin position="156"/>
        <end position="167"/>
    </location>
</feature>
<gene>
    <name evidence="9" type="primary">Pb</name>
</gene>
<dbReference type="SMART" id="SM00389">
    <property type="entry name" value="HOX"/>
    <property type="match status" value="1"/>
</dbReference>
<dbReference type="AlphaFoldDB" id="A0A0K0MIF6"/>
<dbReference type="InterPro" id="IPR017970">
    <property type="entry name" value="Homeobox_CS"/>
</dbReference>
<feature type="compositionally biased region" description="Polar residues" evidence="7">
    <location>
        <begin position="185"/>
        <end position="208"/>
    </location>
</feature>
<name>A0A0K0MIF6_9BILA</name>
<evidence type="ECO:0000256" key="5">
    <source>
        <dbReference type="PROSITE-ProRule" id="PRU00108"/>
    </source>
</evidence>
<keyword evidence="1" id="KW-0217">Developmental protein</keyword>
<dbReference type="InterPro" id="IPR009057">
    <property type="entry name" value="Homeodomain-like_sf"/>
</dbReference>
<comment type="subcellular location">
    <subcellularLocation>
        <location evidence="5 6">Nucleus</location>
    </subcellularLocation>
</comment>
<dbReference type="Pfam" id="PF00046">
    <property type="entry name" value="Homeodomain"/>
    <property type="match status" value="1"/>
</dbReference>
<dbReference type="PANTHER" id="PTHR45664:SF2">
    <property type="entry name" value="HOMEOTIC PROTEIN PROBOSCIPEDIA"/>
    <property type="match status" value="1"/>
</dbReference>
<organism evidence="9">
    <name type="scientific">Pantinonemertes californiensis</name>
    <dbReference type="NCBI Taxonomy" id="433740"/>
    <lineage>
        <taxon>Eukaryota</taxon>
        <taxon>Metazoa</taxon>
        <taxon>Spiralia</taxon>
        <taxon>Lophotrochozoa</taxon>
        <taxon>Nemertea</taxon>
        <taxon>Enopla</taxon>
        <taxon>Hoplonemertea</taxon>
        <taxon>Monostilifera</taxon>
        <taxon>Eumonostilifera</taxon>
        <taxon>Prosorhochmidae</taxon>
        <taxon>Pantinonemertes</taxon>
    </lineage>
</organism>
<keyword evidence="2 5" id="KW-0238">DNA-binding</keyword>
<reference evidence="9" key="1">
    <citation type="journal article" date="2015" name="Evodevo">
        <title>Expression of Hox, Cdx, and Six3/6 genes in the hoplonemertean Pantinonemertes californiensis offers insight into the evolution of maximally indirect development in the phylum Nemertea.</title>
        <authorList>
            <person name="Hiebert L.S."/>
            <person name="Maslakova S.A."/>
        </authorList>
    </citation>
    <scope>NUCLEOTIDE SEQUENCE</scope>
    <source>
        <strain evidence="9">PCA346670</strain>
    </source>
</reference>
<dbReference type="EMBL" id="KP762165">
    <property type="protein sequence ID" value="AKE07571.1"/>
    <property type="molecule type" value="mRNA"/>
</dbReference>
<dbReference type="InterPro" id="IPR001356">
    <property type="entry name" value="HD"/>
</dbReference>
<dbReference type="PROSITE" id="PS50071">
    <property type="entry name" value="HOMEOBOX_2"/>
    <property type="match status" value="1"/>
</dbReference>
<feature type="DNA-binding region" description="Homeobox" evidence="5">
    <location>
        <begin position="38"/>
        <end position="97"/>
    </location>
</feature>
<evidence type="ECO:0000256" key="6">
    <source>
        <dbReference type="RuleBase" id="RU000682"/>
    </source>
</evidence>
<feature type="region of interest" description="Disordered" evidence="7">
    <location>
        <begin position="1"/>
        <end position="40"/>
    </location>
</feature>
<dbReference type="CDD" id="cd00086">
    <property type="entry name" value="homeodomain"/>
    <property type="match status" value="1"/>
</dbReference>
<accession>A0A0K0MIF6</accession>
<evidence type="ECO:0000259" key="8">
    <source>
        <dbReference type="PROSITE" id="PS50071"/>
    </source>
</evidence>
<feature type="compositionally biased region" description="Polar residues" evidence="7">
    <location>
        <begin position="19"/>
        <end position="34"/>
    </location>
</feature>
<dbReference type="Gene3D" id="1.10.10.60">
    <property type="entry name" value="Homeodomain-like"/>
    <property type="match status" value="1"/>
</dbReference>
<dbReference type="SUPFAM" id="SSF46689">
    <property type="entry name" value="Homeodomain-like"/>
    <property type="match status" value="1"/>
</dbReference>
<dbReference type="PANTHER" id="PTHR45664">
    <property type="entry name" value="PROTEIN ZERKNUELLT 1-RELATED"/>
    <property type="match status" value="1"/>
</dbReference>
<keyword evidence="3 5" id="KW-0371">Homeobox</keyword>
<evidence type="ECO:0000256" key="3">
    <source>
        <dbReference type="ARBA" id="ARBA00023155"/>
    </source>
</evidence>
<dbReference type="PROSITE" id="PS00027">
    <property type="entry name" value="HOMEOBOX_1"/>
    <property type="match status" value="1"/>
</dbReference>
<keyword evidence="4 5" id="KW-0539">Nucleus</keyword>
<sequence length="393" mass="44614">TTAPTAEYPWMSQKKNSKKASPTFDQPSNQTHSSIGPPRRLRTAYTNSQLLELEKEFHFNKYLCRPRRIEIAASLDLTERQVKVWFQNRRMKHKRQSGSKDVLDNTSSSLEVTSSNLPDSDEATSPSSTPCSPEERLDEVKCISNSSPNDDEKRTSGNSSPLNQRQSPILYPDFGEIPSPPNGYGRNQMTNSGSMQNFPTGQPQNYKTPSPAFSPELRNVSPTSVGDEMNMMNVPTMQRNGISPDGPNAQNQSHNIAMNQYFYQQNDARYFQQDNFKYHQPSQNANFNNQNGYGAQNDFYQSYNANNFFGDYGGIQNQKRFENQRYYSDENNDMLSAQTTPVDVSASGHYGAKALQTNTMNVYHGYQNGNYSNIDYHYQKSAYQHQPSAYTVL</sequence>
<protein>
    <submittedName>
        <fullName evidence="9">PcPb Hox protein</fullName>
    </submittedName>
</protein>
<evidence type="ECO:0000256" key="7">
    <source>
        <dbReference type="SAM" id="MobiDB-lite"/>
    </source>
</evidence>
<evidence type="ECO:0000256" key="4">
    <source>
        <dbReference type="ARBA" id="ARBA00023242"/>
    </source>
</evidence>
<evidence type="ECO:0000256" key="1">
    <source>
        <dbReference type="ARBA" id="ARBA00022473"/>
    </source>
</evidence>
<feature type="region of interest" description="Disordered" evidence="7">
    <location>
        <begin position="90"/>
        <end position="218"/>
    </location>
</feature>
<dbReference type="FunFam" id="1.10.10.60:FF:000176">
    <property type="entry name" value="pancreas/duodenum homeobox protein 1"/>
    <property type="match status" value="1"/>
</dbReference>
<dbReference type="GO" id="GO:0000981">
    <property type="term" value="F:DNA-binding transcription factor activity, RNA polymerase II-specific"/>
    <property type="evidence" value="ECO:0007669"/>
    <property type="project" value="InterPro"/>
</dbReference>